<gene>
    <name evidence="1" type="ORF">FKV24_018270</name>
</gene>
<dbReference type="EMBL" id="VICD02000328">
    <property type="protein sequence ID" value="KAB8162439.1"/>
    <property type="molecule type" value="Genomic_DNA"/>
</dbReference>
<dbReference type="Proteomes" id="UP000320431">
    <property type="component" value="Unassembled WGS sequence"/>
</dbReference>
<name>A0A507ZZ84_9GAMM</name>
<evidence type="ECO:0000313" key="2">
    <source>
        <dbReference type="Proteomes" id="UP000320431"/>
    </source>
</evidence>
<dbReference type="RefSeq" id="WP_141483414.1">
    <property type="nucleotide sequence ID" value="NZ_VICD02000328.1"/>
</dbReference>
<accession>A0A507ZZ84</accession>
<proteinExistence type="predicted"/>
<evidence type="ECO:0000313" key="1">
    <source>
        <dbReference type="EMBL" id="KAB8162439.1"/>
    </source>
</evidence>
<comment type="caution">
    <text evidence="1">The sequence shown here is derived from an EMBL/GenBank/DDBJ whole genome shotgun (WGS) entry which is preliminary data.</text>
</comment>
<dbReference type="AlphaFoldDB" id="A0A507ZZ84"/>
<sequence length="160" mass="17437">MRLVRLLLVLGWMAALGVLAGPLEEDVRHVAAGHDFPERAFEGGNDDWRIVLRRYGPGEAIFVFEPPGEGDTATGSLRSVDPEGLIGRMHGQYGLTGSLRYRHATRPMKVLVGPARREAPCRTVRGVRYPQAILVSVGASDPLGADDSRVLYGCGRYLPD</sequence>
<protein>
    <submittedName>
        <fullName evidence="1">Uncharacterized protein</fullName>
    </submittedName>
</protein>
<reference evidence="1 2" key="1">
    <citation type="submission" date="2019-10" db="EMBL/GenBank/DDBJ databases">
        <title>Lysobacter alkalisoli sp. nov., isolated from saline-alkaline soil.</title>
        <authorList>
            <person name="Sun J.-Q."/>
        </authorList>
    </citation>
    <scope>NUCLEOTIDE SEQUENCE [LARGE SCALE GENOMIC DNA]</scope>
    <source>
        <strain evidence="1 2">KCTC 42381</strain>
    </source>
</reference>
<organism evidence="1 2">
    <name type="scientific">Marilutibacter maris</name>
    <dbReference type="NCBI Taxonomy" id="1605891"/>
    <lineage>
        <taxon>Bacteria</taxon>
        <taxon>Pseudomonadati</taxon>
        <taxon>Pseudomonadota</taxon>
        <taxon>Gammaproteobacteria</taxon>
        <taxon>Lysobacterales</taxon>
        <taxon>Lysobacteraceae</taxon>
        <taxon>Marilutibacter</taxon>
    </lineage>
</organism>